<reference evidence="3" key="2">
    <citation type="submission" date="2015-01" db="EMBL/GenBank/DDBJ databases">
        <title>Evolutionary Origins and Diversification of the Mycorrhizal Mutualists.</title>
        <authorList>
            <consortium name="DOE Joint Genome Institute"/>
            <consortium name="Mycorrhizal Genomics Consortium"/>
            <person name="Kohler A."/>
            <person name="Kuo A."/>
            <person name="Nagy L.G."/>
            <person name="Floudas D."/>
            <person name="Copeland A."/>
            <person name="Barry K.W."/>
            <person name="Cichocki N."/>
            <person name="Veneault-Fourrey C."/>
            <person name="LaButti K."/>
            <person name="Lindquist E.A."/>
            <person name="Lipzen A."/>
            <person name="Lundell T."/>
            <person name="Morin E."/>
            <person name="Murat C."/>
            <person name="Riley R."/>
            <person name="Ohm R."/>
            <person name="Sun H."/>
            <person name="Tunlid A."/>
            <person name="Henrissat B."/>
            <person name="Grigoriev I.V."/>
            <person name="Hibbett D.S."/>
            <person name="Martin F."/>
        </authorList>
    </citation>
    <scope>NUCLEOTIDE SEQUENCE [LARGE SCALE GENOMIC DNA]</scope>
    <source>
        <strain evidence="3">441</strain>
    </source>
</reference>
<evidence type="ECO:0000313" key="2">
    <source>
        <dbReference type="EMBL" id="KIK15335.1"/>
    </source>
</evidence>
<dbReference type="OrthoDB" id="2690097at2759"/>
<name>A0A0C9XSP0_9AGAM</name>
<dbReference type="AlphaFoldDB" id="A0A0C9XSP0"/>
<keyword evidence="3" id="KW-1185">Reference proteome</keyword>
<proteinExistence type="predicted"/>
<evidence type="ECO:0000313" key="3">
    <source>
        <dbReference type="Proteomes" id="UP000054018"/>
    </source>
</evidence>
<dbReference type="Proteomes" id="UP000054018">
    <property type="component" value="Unassembled WGS sequence"/>
</dbReference>
<organism evidence="2 3">
    <name type="scientific">Pisolithus microcarpus 441</name>
    <dbReference type="NCBI Taxonomy" id="765257"/>
    <lineage>
        <taxon>Eukaryota</taxon>
        <taxon>Fungi</taxon>
        <taxon>Dikarya</taxon>
        <taxon>Basidiomycota</taxon>
        <taxon>Agaricomycotina</taxon>
        <taxon>Agaricomycetes</taxon>
        <taxon>Agaricomycetidae</taxon>
        <taxon>Boletales</taxon>
        <taxon>Sclerodermatineae</taxon>
        <taxon>Pisolithaceae</taxon>
        <taxon>Pisolithus</taxon>
    </lineage>
</organism>
<gene>
    <name evidence="2" type="ORF">PISMIDRAFT_328856</name>
</gene>
<accession>A0A0C9XSP0</accession>
<reference evidence="2 3" key="1">
    <citation type="submission" date="2014-04" db="EMBL/GenBank/DDBJ databases">
        <authorList>
            <consortium name="DOE Joint Genome Institute"/>
            <person name="Kuo A."/>
            <person name="Kohler A."/>
            <person name="Costa M.D."/>
            <person name="Nagy L.G."/>
            <person name="Floudas D."/>
            <person name="Copeland A."/>
            <person name="Barry K.W."/>
            <person name="Cichocki N."/>
            <person name="Veneault-Fourrey C."/>
            <person name="LaButti K."/>
            <person name="Lindquist E.A."/>
            <person name="Lipzen A."/>
            <person name="Lundell T."/>
            <person name="Morin E."/>
            <person name="Murat C."/>
            <person name="Sun H."/>
            <person name="Tunlid A."/>
            <person name="Henrissat B."/>
            <person name="Grigoriev I.V."/>
            <person name="Hibbett D.S."/>
            <person name="Martin F."/>
            <person name="Nordberg H.P."/>
            <person name="Cantor M.N."/>
            <person name="Hua S.X."/>
        </authorList>
    </citation>
    <scope>NUCLEOTIDE SEQUENCE [LARGE SCALE GENOMIC DNA]</scope>
    <source>
        <strain evidence="2 3">441</strain>
    </source>
</reference>
<dbReference type="HOGENOM" id="CLU_112564_0_0_1"/>
<feature type="region of interest" description="Disordered" evidence="1">
    <location>
        <begin position="1"/>
        <end position="23"/>
    </location>
</feature>
<dbReference type="EMBL" id="KN833895">
    <property type="protein sequence ID" value="KIK15335.1"/>
    <property type="molecule type" value="Genomic_DNA"/>
</dbReference>
<evidence type="ECO:0008006" key="4">
    <source>
        <dbReference type="Google" id="ProtNLM"/>
    </source>
</evidence>
<protein>
    <recommendedName>
        <fullName evidence="4">Coatomer subunit epsilon</fullName>
    </recommendedName>
</protein>
<feature type="compositionally biased region" description="Low complexity" evidence="1">
    <location>
        <begin position="13"/>
        <end position="23"/>
    </location>
</feature>
<evidence type="ECO:0000256" key="1">
    <source>
        <dbReference type="SAM" id="MobiDB-lite"/>
    </source>
</evidence>
<sequence>MWGDPANTEAMLSEETTSTSSPSHYPLACRAILRARLKHVVLAIEDGKESLQVQPSPIGYIAMAIALLGEGDRESALRIFDLAFHDCELGDIRFILLLKSILVFESRNQEDAITRVELLTTRANDDNNADAIYLYMQVRALHNVDLYLSPLIHSTGPCSYVHEEGELRRCNMLDRRCEEPSPKGQTMSSSNDNLAHIWVEFRWTACRCSATFM</sequence>
<dbReference type="STRING" id="765257.A0A0C9XSP0"/>